<evidence type="ECO:0000256" key="1">
    <source>
        <dbReference type="SAM" id="Phobius"/>
    </source>
</evidence>
<keyword evidence="1" id="KW-0472">Membrane</keyword>
<dbReference type="Gene3D" id="1.25.40.10">
    <property type="entry name" value="Tetratricopeptide repeat domain"/>
    <property type="match status" value="1"/>
</dbReference>
<feature type="chain" id="PRO_5047314661" description="Tetratricopeptide repeat protein" evidence="2">
    <location>
        <begin position="25"/>
        <end position="289"/>
    </location>
</feature>
<dbReference type="EMBL" id="CP089983">
    <property type="protein sequence ID" value="WXB06566.1"/>
    <property type="molecule type" value="Genomic_DNA"/>
</dbReference>
<evidence type="ECO:0008006" key="5">
    <source>
        <dbReference type="Google" id="ProtNLM"/>
    </source>
</evidence>
<feature type="transmembrane region" description="Helical" evidence="1">
    <location>
        <begin position="247"/>
        <end position="273"/>
    </location>
</feature>
<organism evidence="3 4">
    <name type="scientific">Pendulispora rubella</name>
    <dbReference type="NCBI Taxonomy" id="2741070"/>
    <lineage>
        <taxon>Bacteria</taxon>
        <taxon>Pseudomonadati</taxon>
        <taxon>Myxococcota</taxon>
        <taxon>Myxococcia</taxon>
        <taxon>Myxococcales</taxon>
        <taxon>Sorangiineae</taxon>
        <taxon>Pendulisporaceae</taxon>
        <taxon>Pendulispora</taxon>
    </lineage>
</organism>
<evidence type="ECO:0000256" key="2">
    <source>
        <dbReference type="SAM" id="SignalP"/>
    </source>
</evidence>
<keyword evidence="4" id="KW-1185">Reference proteome</keyword>
<gene>
    <name evidence="3" type="ORF">LVJ94_04815</name>
</gene>
<name>A0ABZ2LBG2_9BACT</name>
<evidence type="ECO:0000313" key="3">
    <source>
        <dbReference type="EMBL" id="WXB06566.1"/>
    </source>
</evidence>
<keyword evidence="2" id="KW-0732">Signal</keyword>
<dbReference type="Proteomes" id="UP001374803">
    <property type="component" value="Chromosome"/>
</dbReference>
<proteinExistence type="predicted"/>
<dbReference type="InterPro" id="IPR011990">
    <property type="entry name" value="TPR-like_helical_dom_sf"/>
</dbReference>
<keyword evidence="1" id="KW-0812">Transmembrane</keyword>
<sequence length="289" mass="30865">MRRHRTGKCIAALALALVAMSAAAQPGPAASRDLVGRGKQLFDDQRYEESIQTLSAALLRPNNADADKLEIYRVLALDFITLNKKEEAESALRGLLALKPDYEFPSSESPRFRDFFTAIRDRWVAEGRPGLVKPTAPQAPVLMAHTSPPEWPSDRKITLSARLADPQHRVTGVQLLYRTGSHGKFSTVEATMADDLAHATIPATAVRPPLVEYYIEGIDSGGLPIVSRGDASAPLRIAVPEPKRAGWVLPAAIGGAVLGAAIIIGGLALTGVFSSGSDARTSTVSVTVR</sequence>
<keyword evidence="1" id="KW-1133">Transmembrane helix</keyword>
<reference evidence="3" key="1">
    <citation type="submission" date="2021-12" db="EMBL/GenBank/DDBJ databases">
        <title>Discovery of the Pendulisporaceae a myxobacterial family with distinct sporulation behavior and unique specialized metabolism.</title>
        <authorList>
            <person name="Garcia R."/>
            <person name="Popoff A."/>
            <person name="Bader C.D."/>
            <person name="Loehr J."/>
            <person name="Walesch S."/>
            <person name="Walt C."/>
            <person name="Boldt J."/>
            <person name="Bunk B."/>
            <person name="Haeckl F.J.F.P.J."/>
            <person name="Gunesch A.P."/>
            <person name="Birkelbach J."/>
            <person name="Nuebel U."/>
            <person name="Pietschmann T."/>
            <person name="Bach T."/>
            <person name="Mueller R."/>
        </authorList>
    </citation>
    <scope>NUCLEOTIDE SEQUENCE</scope>
    <source>
        <strain evidence="3">MSr11367</strain>
    </source>
</reference>
<accession>A0ABZ2LBG2</accession>
<dbReference type="RefSeq" id="WP_394836215.1">
    <property type="nucleotide sequence ID" value="NZ_CP089929.1"/>
</dbReference>
<protein>
    <recommendedName>
        <fullName evidence="5">Tetratricopeptide repeat protein</fullName>
    </recommendedName>
</protein>
<evidence type="ECO:0000313" key="4">
    <source>
        <dbReference type="Proteomes" id="UP001374803"/>
    </source>
</evidence>
<feature type="signal peptide" evidence="2">
    <location>
        <begin position="1"/>
        <end position="24"/>
    </location>
</feature>
<dbReference type="SUPFAM" id="SSF48452">
    <property type="entry name" value="TPR-like"/>
    <property type="match status" value="1"/>
</dbReference>